<reference evidence="3" key="1">
    <citation type="submission" date="2018-05" db="EMBL/GenBank/DDBJ databases">
        <authorList>
            <person name="Lanie J.A."/>
            <person name="Ng W.-L."/>
            <person name="Kazmierczak K.M."/>
            <person name="Andrzejewski T.M."/>
            <person name="Davidsen T.M."/>
            <person name="Wayne K.J."/>
            <person name="Tettelin H."/>
            <person name="Glass J.I."/>
            <person name="Rusch D."/>
            <person name="Podicherti R."/>
            <person name="Tsui H.-C.T."/>
            <person name="Winkler M.E."/>
        </authorList>
    </citation>
    <scope>NUCLEOTIDE SEQUENCE</scope>
</reference>
<feature type="region of interest" description="Disordered" evidence="1">
    <location>
        <begin position="1"/>
        <end position="40"/>
    </location>
</feature>
<evidence type="ECO:0000313" key="3">
    <source>
        <dbReference type="EMBL" id="SVD75158.1"/>
    </source>
</evidence>
<organism evidence="3">
    <name type="scientific">marine metagenome</name>
    <dbReference type="NCBI Taxonomy" id="408172"/>
    <lineage>
        <taxon>unclassified sequences</taxon>
        <taxon>metagenomes</taxon>
        <taxon>ecological metagenomes</taxon>
    </lineage>
</organism>
<evidence type="ECO:0000256" key="1">
    <source>
        <dbReference type="SAM" id="MobiDB-lite"/>
    </source>
</evidence>
<dbReference type="InterPro" id="IPR014710">
    <property type="entry name" value="RmlC-like_jellyroll"/>
</dbReference>
<feature type="non-terminal residue" evidence="3">
    <location>
        <position position="133"/>
    </location>
</feature>
<dbReference type="InterPro" id="IPR025979">
    <property type="entry name" value="ChrR-like_cupin_dom"/>
</dbReference>
<sequence length="133" mass="13866">MGQLAMSTALSPNDTNHGGLGPLSSHFAEPHESPPEGTRYSGITAKTLLVDRRSGLLTILLKMEPSAVLPNHGHVQIGQTFAIEGALVCGEGPCSAGSFVWRPEGSRHTACVPNGGFMLAISNCRTNSSKPTA</sequence>
<dbReference type="InterPro" id="IPR011051">
    <property type="entry name" value="RmlC_Cupin_sf"/>
</dbReference>
<feature type="compositionally biased region" description="Polar residues" evidence="1">
    <location>
        <begin position="1"/>
        <end position="16"/>
    </location>
</feature>
<name>A0A382XY09_9ZZZZ</name>
<proteinExistence type="predicted"/>
<feature type="domain" description="ChrR-like cupin" evidence="2">
    <location>
        <begin position="41"/>
        <end position="120"/>
    </location>
</feature>
<dbReference type="Gene3D" id="2.60.120.10">
    <property type="entry name" value="Jelly Rolls"/>
    <property type="match status" value="1"/>
</dbReference>
<dbReference type="Pfam" id="PF12973">
    <property type="entry name" value="Cupin_7"/>
    <property type="match status" value="1"/>
</dbReference>
<dbReference type="EMBL" id="UINC01170890">
    <property type="protein sequence ID" value="SVD75158.1"/>
    <property type="molecule type" value="Genomic_DNA"/>
</dbReference>
<evidence type="ECO:0000259" key="2">
    <source>
        <dbReference type="Pfam" id="PF12973"/>
    </source>
</evidence>
<protein>
    <recommendedName>
        <fullName evidence="2">ChrR-like cupin domain-containing protein</fullName>
    </recommendedName>
</protein>
<accession>A0A382XY09</accession>
<dbReference type="AlphaFoldDB" id="A0A382XY09"/>
<dbReference type="SUPFAM" id="SSF51182">
    <property type="entry name" value="RmlC-like cupins"/>
    <property type="match status" value="1"/>
</dbReference>
<gene>
    <name evidence="3" type="ORF">METZ01_LOCUS428012</name>
</gene>